<dbReference type="HOGENOM" id="CLU_149767_0_0_2"/>
<gene>
    <name evidence="3" type="ordered locus">MSWAN_1860</name>
</gene>
<reference evidence="3 4" key="1">
    <citation type="journal article" date="2014" name="Int. J. Syst. Evol. Microbiol.">
        <title>Methanobacterium paludis sp. nov. and a novel strain of Methanobacterium lacus isolated from northern peatlands.</title>
        <authorList>
            <person name="Cadillo-Quiroz H."/>
            <person name="Brauer S.L."/>
            <person name="Goodson N."/>
            <person name="Yavitt J.B."/>
            <person name="Zinder S.H."/>
        </authorList>
    </citation>
    <scope>NUCLEOTIDE SEQUENCE [LARGE SCALE GENOMIC DNA]</scope>
    <source>
        <strain evidence="4">DSM 25820 / JCM 18151 / SWAN1</strain>
    </source>
</reference>
<dbReference type="eggNOG" id="arCOG06499">
    <property type="taxonomic scope" value="Archaea"/>
</dbReference>
<feature type="coiled-coil region" evidence="1">
    <location>
        <begin position="82"/>
        <end position="136"/>
    </location>
</feature>
<evidence type="ECO:0000256" key="1">
    <source>
        <dbReference type="SAM" id="Coils"/>
    </source>
</evidence>
<keyword evidence="2" id="KW-0812">Transmembrane</keyword>
<dbReference type="Proteomes" id="UP000009231">
    <property type="component" value="Chromosome"/>
</dbReference>
<keyword evidence="4" id="KW-1185">Reference proteome</keyword>
<evidence type="ECO:0000313" key="4">
    <source>
        <dbReference type="Proteomes" id="UP000009231"/>
    </source>
</evidence>
<dbReference type="OrthoDB" id="77730at2157"/>
<accession>F6D5D0</accession>
<keyword evidence="2" id="KW-1133">Transmembrane helix</keyword>
<keyword evidence="2" id="KW-0472">Membrane</keyword>
<evidence type="ECO:0000256" key="2">
    <source>
        <dbReference type="SAM" id="Phobius"/>
    </source>
</evidence>
<protein>
    <submittedName>
        <fullName evidence="3">Uncharacterized protein</fullName>
    </submittedName>
</protein>
<dbReference type="AlphaFoldDB" id="F6D5D0"/>
<feature type="transmembrane region" description="Helical" evidence="2">
    <location>
        <begin position="12"/>
        <end position="36"/>
    </location>
</feature>
<organism evidence="3 4">
    <name type="scientific">Methanobacterium paludis (strain DSM 25820 / JCM 18151 / SWAN1)</name>
    <dbReference type="NCBI Taxonomy" id="868131"/>
    <lineage>
        <taxon>Archaea</taxon>
        <taxon>Methanobacteriati</taxon>
        <taxon>Methanobacteriota</taxon>
        <taxon>Methanomada group</taxon>
        <taxon>Methanobacteria</taxon>
        <taxon>Methanobacteriales</taxon>
        <taxon>Methanobacteriaceae</taxon>
        <taxon>Methanobacterium</taxon>
    </lineage>
</organism>
<dbReference type="GeneID" id="10669370"/>
<keyword evidence="1" id="KW-0175">Coiled coil</keyword>
<dbReference type="RefSeq" id="WP_013826370.1">
    <property type="nucleotide sequence ID" value="NC_015574.1"/>
</dbReference>
<dbReference type="KEGG" id="mew:MSWAN_1860"/>
<dbReference type="EMBL" id="CP002772">
    <property type="protein sequence ID" value="AEG18871.1"/>
    <property type="molecule type" value="Genomic_DNA"/>
</dbReference>
<evidence type="ECO:0000313" key="3">
    <source>
        <dbReference type="EMBL" id="AEG18871.1"/>
    </source>
</evidence>
<proteinExistence type="predicted"/>
<sequence length="144" mass="15319">MKRSRLNLFKATSMSISVLGILLILATIALFAYIGISTLSSTVSSDVSSGSAYDQLAVLKSDYSTLSTQFDDIKTSVDNSNNAKLQSAYNNATLELVRAQSAISDADSAVSAGESQDEIKSRISTAQTQLQKAESSFSDVKAMM</sequence>
<name>F6D5D0_METPW</name>